<evidence type="ECO:0000313" key="3">
    <source>
        <dbReference type="EMBL" id="KAF8753225.1"/>
    </source>
</evidence>
<feature type="compositionally biased region" description="Basic and acidic residues" evidence="1">
    <location>
        <begin position="479"/>
        <end position="488"/>
    </location>
</feature>
<dbReference type="Gene3D" id="2.60.40.150">
    <property type="entry name" value="C2 domain"/>
    <property type="match status" value="1"/>
</dbReference>
<accession>A0A835FGA9</accession>
<keyword evidence="4" id="KW-1185">Reference proteome</keyword>
<evidence type="ECO:0000313" key="4">
    <source>
        <dbReference type="Proteomes" id="UP000636709"/>
    </source>
</evidence>
<dbReference type="EMBL" id="JACEFO010000909">
    <property type="protein sequence ID" value="KAF8753225.1"/>
    <property type="molecule type" value="Genomic_DNA"/>
</dbReference>
<dbReference type="GO" id="GO:0006952">
    <property type="term" value="P:defense response"/>
    <property type="evidence" value="ECO:0007669"/>
    <property type="project" value="InterPro"/>
</dbReference>
<dbReference type="PANTHER" id="PTHR32246">
    <property type="entry name" value="INGRESSION PROTEIN FIC1"/>
    <property type="match status" value="1"/>
</dbReference>
<gene>
    <name evidence="3" type="ORF">HU200_011675</name>
</gene>
<dbReference type="SUPFAM" id="SSF49562">
    <property type="entry name" value="C2 domain (Calcium/lipid-binding domain, CaLB)"/>
    <property type="match status" value="1"/>
</dbReference>
<dbReference type="PANTHER" id="PTHR32246:SF20">
    <property type="entry name" value="CALCIUM-DEPENDENT LIPID-BINDING (CALB DOMAIN) FAMILY PROTEIN"/>
    <property type="match status" value="1"/>
</dbReference>
<dbReference type="OrthoDB" id="1915999at2759"/>
<name>A0A835FGA9_9POAL</name>
<evidence type="ECO:0000259" key="2">
    <source>
        <dbReference type="PROSITE" id="PS50004"/>
    </source>
</evidence>
<dbReference type="InterPro" id="IPR000008">
    <property type="entry name" value="C2_dom"/>
</dbReference>
<comment type="caution">
    <text evidence="3">The sequence shown here is derived from an EMBL/GenBank/DDBJ whole genome shotgun (WGS) entry which is preliminary data.</text>
</comment>
<protein>
    <recommendedName>
        <fullName evidence="2">C2 domain-containing protein</fullName>
    </recommendedName>
</protein>
<dbReference type="Proteomes" id="UP000636709">
    <property type="component" value="Unassembled WGS sequence"/>
</dbReference>
<feature type="region of interest" description="Disordered" evidence="1">
    <location>
        <begin position="74"/>
        <end position="94"/>
    </location>
</feature>
<proteinExistence type="predicted"/>
<feature type="domain" description="C2" evidence="2">
    <location>
        <begin position="170"/>
        <end position="294"/>
    </location>
</feature>
<reference evidence="3" key="1">
    <citation type="submission" date="2020-07" db="EMBL/GenBank/DDBJ databases">
        <title>Genome sequence and genetic diversity analysis of an under-domesticated orphan crop, white fonio (Digitaria exilis).</title>
        <authorList>
            <person name="Bennetzen J.L."/>
            <person name="Chen S."/>
            <person name="Ma X."/>
            <person name="Wang X."/>
            <person name="Yssel A.E.J."/>
            <person name="Chaluvadi S.R."/>
            <person name="Johnson M."/>
            <person name="Gangashetty P."/>
            <person name="Hamidou F."/>
            <person name="Sanogo M.D."/>
            <person name="Zwaenepoel A."/>
            <person name="Wallace J."/>
            <person name="Van De Peer Y."/>
            <person name="Van Deynze A."/>
        </authorList>
    </citation>
    <scope>NUCLEOTIDE SEQUENCE</scope>
    <source>
        <tissue evidence="3">Leaves</tissue>
    </source>
</reference>
<dbReference type="AlphaFoldDB" id="A0A835FGA9"/>
<feature type="region of interest" description="Disordered" evidence="1">
    <location>
        <begin position="479"/>
        <end position="507"/>
    </location>
</feature>
<dbReference type="Pfam" id="PF00168">
    <property type="entry name" value="C2"/>
    <property type="match status" value="1"/>
</dbReference>
<organism evidence="3 4">
    <name type="scientific">Digitaria exilis</name>
    <dbReference type="NCBI Taxonomy" id="1010633"/>
    <lineage>
        <taxon>Eukaryota</taxon>
        <taxon>Viridiplantae</taxon>
        <taxon>Streptophyta</taxon>
        <taxon>Embryophyta</taxon>
        <taxon>Tracheophyta</taxon>
        <taxon>Spermatophyta</taxon>
        <taxon>Magnoliopsida</taxon>
        <taxon>Liliopsida</taxon>
        <taxon>Poales</taxon>
        <taxon>Poaceae</taxon>
        <taxon>PACMAD clade</taxon>
        <taxon>Panicoideae</taxon>
        <taxon>Panicodae</taxon>
        <taxon>Paniceae</taxon>
        <taxon>Anthephorinae</taxon>
        <taxon>Digitaria</taxon>
    </lineage>
</organism>
<dbReference type="SMART" id="SM00239">
    <property type="entry name" value="C2"/>
    <property type="match status" value="1"/>
</dbReference>
<feature type="compositionally biased region" description="Gly residues" evidence="1">
    <location>
        <begin position="489"/>
        <end position="498"/>
    </location>
</feature>
<dbReference type="InterPro" id="IPR044750">
    <property type="entry name" value="C2_SRC2/BAP"/>
</dbReference>
<dbReference type="InterPro" id="IPR035892">
    <property type="entry name" value="C2_domain_sf"/>
</dbReference>
<dbReference type="PROSITE" id="PS50004">
    <property type="entry name" value="C2"/>
    <property type="match status" value="1"/>
</dbReference>
<evidence type="ECO:0000256" key="1">
    <source>
        <dbReference type="SAM" id="MobiDB-lite"/>
    </source>
</evidence>
<dbReference type="CDD" id="cd04051">
    <property type="entry name" value="C2_SRC2_like"/>
    <property type="match status" value="1"/>
</dbReference>
<sequence length="507" mass="53164">MTTTNVQRPWPVGMAAVLLPCKWNVLSWPGFAIPQTAPDRCYRWPLFGPPDRFCEPWSWPGLLAMAGSLGRRRVGPRLTRSTSPPVGVSNVGGRGRHLPGFPCQVAPHTKAMQAAQTRARGQRLTPAGRSLFLPQLAVPSTPVGGVEAPQPDVPIYTSRRPPVLLHPLTKKQRRRTRPEIDRPMGSRYEVEVTVGSARDLKNVNWRNGDLKPYAVLWIDSGARCTTRVDVDGGENPTWDEKVLVPLSPTSRLDDAVLHIDVVHANAAEGVKPLVGSARLPLRDVLDDAGIGGKASRSLRLKRPSGRPHGRLDVRVAVKEPARYYDPNSPYPAPVGYAPQTGARGSYGSGGDGYYGSGGGYGGGAYGSGGYGAAQPYVAAPPAGYPPAYGSAPPPQPTAYGAAPAAYGAAPAAYGAAAPAAYGGAAPAAYGVADGTKKSKMGTGTGIAVGAAAGLLGGLALAEGASYLEDKFEDHVAERVEDNLEREDSYGGGGGFGGGYDDDYNDDY</sequence>